<keyword evidence="2" id="KW-1185">Reference proteome</keyword>
<dbReference type="AlphaFoldDB" id="A0A132PIF5"/>
<evidence type="ECO:0000313" key="1">
    <source>
        <dbReference type="EMBL" id="KWX21782.1"/>
    </source>
</evidence>
<reference evidence="1 2" key="1">
    <citation type="submission" date="2015-07" db="EMBL/GenBank/DDBJ databases">
        <title>A draft genome sequence of Mycobacterium wolinskyi.</title>
        <authorList>
            <person name="de Man T.J."/>
            <person name="Perry K.A."/>
            <person name="Coulliette A.D."/>
            <person name="Jensen B."/>
            <person name="Toney N.C."/>
            <person name="Limbago B.M."/>
            <person name="Noble-Wang J."/>
        </authorList>
    </citation>
    <scope>NUCLEOTIDE SEQUENCE [LARGE SCALE GENOMIC DNA]</scope>
    <source>
        <strain evidence="1 2">CDC_01</strain>
    </source>
</reference>
<dbReference type="Proteomes" id="UP000070612">
    <property type="component" value="Unassembled WGS sequence"/>
</dbReference>
<dbReference type="EMBL" id="LGTW01000017">
    <property type="protein sequence ID" value="KWX21782.1"/>
    <property type="molecule type" value="Genomic_DNA"/>
</dbReference>
<evidence type="ECO:0000313" key="2">
    <source>
        <dbReference type="Proteomes" id="UP000070612"/>
    </source>
</evidence>
<organism evidence="1 2">
    <name type="scientific">Mycolicibacterium wolinskyi</name>
    <dbReference type="NCBI Taxonomy" id="59750"/>
    <lineage>
        <taxon>Bacteria</taxon>
        <taxon>Bacillati</taxon>
        <taxon>Actinomycetota</taxon>
        <taxon>Actinomycetes</taxon>
        <taxon>Mycobacteriales</taxon>
        <taxon>Mycobacteriaceae</taxon>
        <taxon>Mycolicibacterium</taxon>
    </lineage>
</organism>
<gene>
    <name evidence="1" type="ORF">AFM11_23290</name>
</gene>
<proteinExistence type="predicted"/>
<sequence length="77" mass="8329">MATVARRTGVLYRPSRSQSGSNTAQIIALLEFSNPVNQFQIVLVVVENYCAAASRVKGDAIAGVIDPPRVNLLRTSR</sequence>
<name>A0A132PIF5_9MYCO</name>
<accession>A0A132PIF5</accession>
<comment type="caution">
    <text evidence="1">The sequence shown here is derived from an EMBL/GenBank/DDBJ whole genome shotgun (WGS) entry which is preliminary data.</text>
</comment>
<protein>
    <submittedName>
        <fullName evidence="1">Uncharacterized protein</fullName>
    </submittedName>
</protein>